<dbReference type="SUPFAM" id="SSF47413">
    <property type="entry name" value="lambda repressor-like DNA-binding domains"/>
    <property type="match status" value="1"/>
</dbReference>
<evidence type="ECO:0000259" key="1">
    <source>
        <dbReference type="Pfam" id="PF19054"/>
    </source>
</evidence>
<evidence type="ECO:0000313" key="2">
    <source>
        <dbReference type="EMBL" id="PRY40511.1"/>
    </source>
</evidence>
<dbReference type="AlphaFoldDB" id="A0A2T0T4F1"/>
<dbReference type="InterPro" id="IPR001387">
    <property type="entry name" value="Cro/C1-type_HTH"/>
</dbReference>
<sequence>MSALTDDVKRPIRTTSAHSRELGEELRLVRECAGLRGTAISEQLEWSPSKLSKLENGVRGTSETDIASLLTACRADKATRTRILRLAQEPDYGYFLRVHGDAVPDDLLCLRMHEAQALTISTYEPMLIPSLLQAEPYAEALLDESTASDEQHAAWVDARMERQKVLEQEAAPAATFFLHEIALRLVVGSHAVMHDQCMKLSLLSEWSPISLRVVPWSVGHPALQYGATYLMFAPHVKPMGYTDTDVATVFYDEDAAISVMQWKFDVLDQLALSPEASQDVFLHWAEIYSHGDLEPRG</sequence>
<dbReference type="Gene3D" id="1.10.260.40">
    <property type="entry name" value="lambda repressor-like DNA-binding domains"/>
    <property type="match status" value="1"/>
</dbReference>
<keyword evidence="3" id="KW-1185">Reference proteome</keyword>
<accession>A0A2T0T4F1</accession>
<dbReference type="Pfam" id="PF19054">
    <property type="entry name" value="DUF5753"/>
    <property type="match status" value="1"/>
</dbReference>
<dbReference type="InterPro" id="IPR043917">
    <property type="entry name" value="DUF5753"/>
</dbReference>
<dbReference type="GO" id="GO:0003677">
    <property type="term" value="F:DNA binding"/>
    <property type="evidence" value="ECO:0007669"/>
    <property type="project" value="InterPro"/>
</dbReference>
<evidence type="ECO:0000313" key="3">
    <source>
        <dbReference type="Proteomes" id="UP000239494"/>
    </source>
</evidence>
<dbReference type="Pfam" id="PF13560">
    <property type="entry name" value="HTH_31"/>
    <property type="match status" value="1"/>
</dbReference>
<gene>
    <name evidence="2" type="ORF">CLV43_106248</name>
</gene>
<proteinExistence type="predicted"/>
<comment type="caution">
    <text evidence="2">The sequence shown here is derived from an EMBL/GenBank/DDBJ whole genome shotgun (WGS) entry which is preliminary data.</text>
</comment>
<dbReference type="InterPro" id="IPR010982">
    <property type="entry name" value="Lambda_DNA-bd_dom_sf"/>
</dbReference>
<dbReference type="OrthoDB" id="3672921at2"/>
<dbReference type="CDD" id="cd00093">
    <property type="entry name" value="HTH_XRE"/>
    <property type="match status" value="1"/>
</dbReference>
<dbReference type="RefSeq" id="WP_106189060.1">
    <property type="nucleotide sequence ID" value="NZ_PVTF01000006.1"/>
</dbReference>
<feature type="domain" description="DUF5753" evidence="1">
    <location>
        <begin position="112"/>
        <end position="280"/>
    </location>
</feature>
<protein>
    <submittedName>
        <fullName evidence="2">Helix-turn-helix protein</fullName>
    </submittedName>
</protein>
<name>A0A2T0T4F1_9PSEU</name>
<reference evidence="2 3" key="1">
    <citation type="submission" date="2018-03" db="EMBL/GenBank/DDBJ databases">
        <title>Genomic Encyclopedia of Archaeal and Bacterial Type Strains, Phase II (KMG-II): from individual species to whole genera.</title>
        <authorList>
            <person name="Goeker M."/>
        </authorList>
    </citation>
    <scope>NUCLEOTIDE SEQUENCE [LARGE SCALE GENOMIC DNA]</scope>
    <source>
        <strain evidence="2 3">DSM 44720</strain>
    </source>
</reference>
<dbReference type="EMBL" id="PVTF01000006">
    <property type="protein sequence ID" value="PRY40511.1"/>
    <property type="molecule type" value="Genomic_DNA"/>
</dbReference>
<dbReference type="Proteomes" id="UP000239494">
    <property type="component" value="Unassembled WGS sequence"/>
</dbReference>
<organism evidence="2 3">
    <name type="scientific">Umezawaea tangerina</name>
    <dbReference type="NCBI Taxonomy" id="84725"/>
    <lineage>
        <taxon>Bacteria</taxon>
        <taxon>Bacillati</taxon>
        <taxon>Actinomycetota</taxon>
        <taxon>Actinomycetes</taxon>
        <taxon>Pseudonocardiales</taxon>
        <taxon>Pseudonocardiaceae</taxon>
        <taxon>Umezawaea</taxon>
    </lineage>
</organism>